<comment type="caution">
    <text evidence="2">The sequence shown here is derived from an EMBL/GenBank/DDBJ whole genome shotgun (WGS) entry which is preliminary data.</text>
</comment>
<organism evidence="2 3">
    <name type="scientific">Vibrio metschnikovii</name>
    <dbReference type="NCBI Taxonomy" id="28172"/>
    <lineage>
        <taxon>Bacteria</taxon>
        <taxon>Pseudomonadati</taxon>
        <taxon>Pseudomonadota</taxon>
        <taxon>Gammaproteobacteria</taxon>
        <taxon>Vibrionales</taxon>
        <taxon>Vibrionaceae</taxon>
        <taxon>Vibrio</taxon>
    </lineage>
</organism>
<feature type="domain" description="Tc1-like transposase DDE" evidence="1">
    <location>
        <begin position="6"/>
        <end position="61"/>
    </location>
</feature>
<accession>A0A9X0RBY2</accession>
<evidence type="ECO:0000259" key="1">
    <source>
        <dbReference type="Pfam" id="PF13358"/>
    </source>
</evidence>
<dbReference type="Pfam" id="PF13358">
    <property type="entry name" value="DDE_3"/>
    <property type="match status" value="1"/>
</dbReference>
<proteinExistence type="predicted"/>
<dbReference type="AlphaFoldDB" id="A0A9X0RBY2"/>
<name>A0A9X0RBY2_VIBME</name>
<gene>
    <name evidence="2" type="ORF">H8Q88_15800</name>
</gene>
<dbReference type="InterPro" id="IPR036397">
    <property type="entry name" value="RNaseH_sf"/>
</dbReference>
<sequence>MIVPWVNKEIMSEHLKQISAITEKGRHVVVVMDGADWHTSDIADHFHNVNVLKLPPYSPELYQSK</sequence>
<protein>
    <submittedName>
        <fullName evidence="2">Transposase</fullName>
    </submittedName>
</protein>
<dbReference type="InterPro" id="IPR038717">
    <property type="entry name" value="Tc1-like_DDE_dom"/>
</dbReference>
<keyword evidence="3" id="KW-1185">Reference proteome</keyword>
<dbReference type="EMBL" id="JACRUP010000013">
    <property type="protein sequence ID" value="MBC5852368.1"/>
    <property type="molecule type" value="Genomic_DNA"/>
</dbReference>
<reference evidence="2" key="1">
    <citation type="submission" date="2020-08" db="EMBL/GenBank/DDBJ databases">
        <title>Genome Sequencing and Pan-Genome Analysis of Migratory bird Vibrio Strains, Inner Mongolia.</title>
        <authorList>
            <person name="Zheng L."/>
        </authorList>
    </citation>
    <scope>NUCLEOTIDE SEQUENCE</scope>
    <source>
        <strain evidence="2">M13F</strain>
    </source>
</reference>
<evidence type="ECO:0000313" key="3">
    <source>
        <dbReference type="Proteomes" id="UP000615796"/>
    </source>
</evidence>
<dbReference type="RefSeq" id="WP_187026831.1">
    <property type="nucleotide sequence ID" value="NZ_JACRUP010000013.1"/>
</dbReference>
<dbReference type="Gene3D" id="3.30.420.10">
    <property type="entry name" value="Ribonuclease H-like superfamily/Ribonuclease H"/>
    <property type="match status" value="1"/>
</dbReference>
<evidence type="ECO:0000313" key="2">
    <source>
        <dbReference type="EMBL" id="MBC5852368.1"/>
    </source>
</evidence>
<dbReference type="GO" id="GO:0003676">
    <property type="term" value="F:nucleic acid binding"/>
    <property type="evidence" value="ECO:0007669"/>
    <property type="project" value="InterPro"/>
</dbReference>
<dbReference type="Proteomes" id="UP000615796">
    <property type="component" value="Unassembled WGS sequence"/>
</dbReference>